<dbReference type="Gene3D" id="3.30.10.20">
    <property type="match status" value="1"/>
</dbReference>
<gene>
    <name evidence="3" type="ORF">ABT211_16435</name>
</gene>
<protein>
    <recommendedName>
        <fullName evidence="2">PASTA domain-containing protein</fullName>
    </recommendedName>
</protein>
<evidence type="ECO:0000313" key="3">
    <source>
        <dbReference type="EMBL" id="MER6268867.1"/>
    </source>
</evidence>
<accession>A0ABV1TFQ3</accession>
<feature type="signal peptide" evidence="1">
    <location>
        <begin position="1"/>
        <end position="23"/>
    </location>
</feature>
<dbReference type="PROSITE" id="PS51178">
    <property type="entry name" value="PASTA"/>
    <property type="match status" value="1"/>
</dbReference>
<evidence type="ECO:0000256" key="1">
    <source>
        <dbReference type="SAM" id="SignalP"/>
    </source>
</evidence>
<evidence type="ECO:0000259" key="2">
    <source>
        <dbReference type="PROSITE" id="PS51178"/>
    </source>
</evidence>
<dbReference type="EMBL" id="JBEOZM010000006">
    <property type="protein sequence ID" value="MER6268867.1"/>
    <property type="molecule type" value="Genomic_DNA"/>
</dbReference>
<dbReference type="InterPro" id="IPR005543">
    <property type="entry name" value="PASTA_dom"/>
</dbReference>
<keyword evidence="1" id="KW-0732">Signal</keyword>
<organism evidence="3 4">
    <name type="scientific">Streptomyces sp. 900105755</name>
    <dbReference type="NCBI Taxonomy" id="3154389"/>
    <lineage>
        <taxon>Bacteria</taxon>
        <taxon>Bacillati</taxon>
        <taxon>Actinomycetota</taxon>
        <taxon>Actinomycetes</taxon>
        <taxon>Kitasatosporales</taxon>
        <taxon>Streptomycetaceae</taxon>
        <taxon>Streptomyces</taxon>
    </lineage>
</organism>
<reference evidence="3 4" key="1">
    <citation type="submission" date="2024-06" db="EMBL/GenBank/DDBJ databases">
        <title>The Natural Products Discovery Center: Release of the First 8490 Sequenced Strains for Exploring Actinobacteria Biosynthetic Diversity.</title>
        <authorList>
            <person name="Kalkreuter E."/>
            <person name="Kautsar S.A."/>
            <person name="Yang D."/>
            <person name="Bader C.D."/>
            <person name="Teijaro C.N."/>
            <person name="Fluegel L."/>
            <person name="Davis C.M."/>
            <person name="Simpson J.R."/>
            <person name="Lauterbach L."/>
            <person name="Steele A.D."/>
            <person name="Gui C."/>
            <person name="Meng S."/>
            <person name="Li G."/>
            <person name="Viehrig K."/>
            <person name="Ye F."/>
            <person name="Su P."/>
            <person name="Kiefer A.F."/>
            <person name="Nichols A."/>
            <person name="Cepeda A.J."/>
            <person name="Yan W."/>
            <person name="Fan B."/>
            <person name="Jiang Y."/>
            <person name="Adhikari A."/>
            <person name="Zheng C.-J."/>
            <person name="Schuster L."/>
            <person name="Cowan T.M."/>
            <person name="Smanski M.J."/>
            <person name="Chevrette M.G."/>
            <person name="De Carvalho L.P.S."/>
            <person name="Shen B."/>
        </authorList>
    </citation>
    <scope>NUCLEOTIDE SEQUENCE [LARGE SCALE GENOMIC DNA]</scope>
    <source>
        <strain evidence="3 4">NPDC001694</strain>
    </source>
</reference>
<dbReference type="Proteomes" id="UP001490365">
    <property type="component" value="Unassembled WGS sequence"/>
</dbReference>
<evidence type="ECO:0000313" key="4">
    <source>
        <dbReference type="Proteomes" id="UP001490365"/>
    </source>
</evidence>
<proteinExistence type="predicted"/>
<sequence>MRRGPALLTLAVVIALLALSQHAGKQTARLPDLRGRTLRAAQLAARDAGFRQLAAADALDRHRVPVLGGNWKVCSQQPPPARYALTTPVTLRVVKTGEACPRR</sequence>
<feature type="chain" id="PRO_5047536680" description="PASTA domain-containing protein" evidence="1">
    <location>
        <begin position="24"/>
        <end position="103"/>
    </location>
</feature>
<comment type="caution">
    <text evidence="3">The sequence shown here is derived from an EMBL/GenBank/DDBJ whole genome shotgun (WGS) entry which is preliminary data.</text>
</comment>
<keyword evidence="4" id="KW-1185">Reference proteome</keyword>
<name>A0ABV1TFQ3_9ACTN</name>
<feature type="domain" description="PASTA" evidence="2">
    <location>
        <begin position="24"/>
        <end position="95"/>
    </location>
</feature>
<dbReference type="RefSeq" id="WP_351957463.1">
    <property type="nucleotide sequence ID" value="NZ_JBEOZM010000006.1"/>
</dbReference>